<evidence type="ECO:0000313" key="2">
    <source>
        <dbReference type="Proteomes" id="UP001054837"/>
    </source>
</evidence>
<dbReference type="EMBL" id="BPLQ01009278">
    <property type="protein sequence ID" value="GIY43004.1"/>
    <property type="molecule type" value="Genomic_DNA"/>
</dbReference>
<evidence type="ECO:0000313" key="1">
    <source>
        <dbReference type="EMBL" id="GIY43004.1"/>
    </source>
</evidence>
<name>A0AAV4TBD7_9ARAC</name>
<dbReference type="Proteomes" id="UP001054837">
    <property type="component" value="Unassembled WGS sequence"/>
</dbReference>
<dbReference type="AlphaFoldDB" id="A0AAV4TBD7"/>
<organism evidence="1 2">
    <name type="scientific">Caerostris darwini</name>
    <dbReference type="NCBI Taxonomy" id="1538125"/>
    <lineage>
        <taxon>Eukaryota</taxon>
        <taxon>Metazoa</taxon>
        <taxon>Ecdysozoa</taxon>
        <taxon>Arthropoda</taxon>
        <taxon>Chelicerata</taxon>
        <taxon>Arachnida</taxon>
        <taxon>Araneae</taxon>
        <taxon>Araneomorphae</taxon>
        <taxon>Entelegynae</taxon>
        <taxon>Araneoidea</taxon>
        <taxon>Araneidae</taxon>
        <taxon>Caerostris</taxon>
    </lineage>
</organism>
<proteinExistence type="predicted"/>
<comment type="caution">
    <text evidence="1">The sequence shown here is derived from an EMBL/GenBank/DDBJ whole genome shotgun (WGS) entry which is preliminary data.</text>
</comment>
<protein>
    <submittedName>
        <fullName evidence="1">Uncharacterized protein</fullName>
    </submittedName>
</protein>
<reference evidence="1 2" key="1">
    <citation type="submission" date="2021-06" db="EMBL/GenBank/DDBJ databases">
        <title>Caerostris darwini draft genome.</title>
        <authorList>
            <person name="Kono N."/>
            <person name="Arakawa K."/>
        </authorList>
    </citation>
    <scope>NUCLEOTIDE SEQUENCE [LARGE SCALE GENOMIC DNA]</scope>
</reference>
<sequence>MKMHVSESSVFPWRDIVRSVSNENPASLPRGTDDHRPDQCKLQFLLANDFMPETEPKALKLKCESLHSCRPLRTHSGLERVMRMHVSEISVFPRRDIVCSVSNEPPALLPGGGSVVVIP</sequence>
<gene>
    <name evidence="1" type="ORF">CDAR_559821</name>
</gene>
<accession>A0AAV4TBD7</accession>
<keyword evidence="2" id="KW-1185">Reference proteome</keyword>